<protein>
    <recommendedName>
        <fullName evidence="5">Cnidarian restricted protein</fullName>
    </recommendedName>
</protein>
<dbReference type="RefSeq" id="XP_066911307.1">
    <property type="nucleotide sequence ID" value="XM_067055206.1"/>
</dbReference>
<feature type="region of interest" description="Disordered" evidence="1">
    <location>
        <begin position="42"/>
        <end position="66"/>
    </location>
</feature>
<sequence>MDFRRILNYICQLLWLVQVNYHTTQGKPSTILTNQRAEPTKINQITTPIEPSRPKSHEQRKKNTKGKKIPLVKEFPLQHLINIGLTSNEANTFIRGKVLKGKSLEVQYERTRENDMNEIEEGIFFTQNQLKLLIKNNTSKKKELRVRKMKKRTVRRKVLSKEDLMRRQLGFI</sequence>
<feature type="chain" id="PRO_5029675426" description="Cnidarian restricted protein" evidence="2">
    <location>
        <begin position="27"/>
        <end position="172"/>
    </location>
</feature>
<dbReference type="GeneID" id="136798577"/>
<keyword evidence="4" id="KW-1185">Reference proteome</keyword>
<evidence type="ECO:0000313" key="3">
    <source>
        <dbReference type="EnsemblMetazoa" id="CLYHEMP021712.1"/>
    </source>
</evidence>
<name>A0A7M6DQ98_9CNID</name>
<feature type="signal peptide" evidence="2">
    <location>
        <begin position="1"/>
        <end position="26"/>
    </location>
</feature>
<accession>A0A7M6DQ98</accession>
<dbReference type="Proteomes" id="UP000594262">
    <property type="component" value="Unplaced"/>
</dbReference>
<reference evidence="3" key="1">
    <citation type="submission" date="2021-01" db="UniProtKB">
        <authorList>
            <consortium name="EnsemblMetazoa"/>
        </authorList>
    </citation>
    <scope>IDENTIFICATION</scope>
</reference>
<evidence type="ECO:0000256" key="2">
    <source>
        <dbReference type="SAM" id="SignalP"/>
    </source>
</evidence>
<evidence type="ECO:0008006" key="5">
    <source>
        <dbReference type="Google" id="ProtNLM"/>
    </source>
</evidence>
<dbReference type="AlphaFoldDB" id="A0A7M6DQ98"/>
<dbReference type="OrthoDB" id="5975090at2759"/>
<proteinExistence type="predicted"/>
<evidence type="ECO:0000313" key="4">
    <source>
        <dbReference type="Proteomes" id="UP000594262"/>
    </source>
</evidence>
<organism evidence="3 4">
    <name type="scientific">Clytia hemisphaerica</name>
    <dbReference type="NCBI Taxonomy" id="252671"/>
    <lineage>
        <taxon>Eukaryota</taxon>
        <taxon>Metazoa</taxon>
        <taxon>Cnidaria</taxon>
        <taxon>Hydrozoa</taxon>
        <taxon>Hydroidolina</taxon>
        <taxon>Leptothecata</taxon>
        <taxon>Obeliida</taxon>
        <taxon>Clytiidae</taxon>
        <taxon>Clytia</taxon>
    </lineage>
</organism>
<evidence type="ECO:0000256" key="1">
    <source>
        <dbReference type="SAM" id="MobiDB-lite"/>
    </source>
</evidence>
<keyword evidence="2" id="KW-0732">Signal</keyword>
<dbReference type="EnsemblMetazoa" id="CLYHEMT021712.1">
    <property type="protein sequence ID" value="CLYHEMP021712.1"/>
    <property type="gene ID" value="CLYHEMG021712"/>
</dbReference>